<dbReference type="AlphaFoldDB" id="A0A444ZL59"/>
<evidence type="ECO:0000256" key="1">
    <source>
        <dbReference type="SAM" id="Phobius"/>
    </source>
</evidence>
<comment type="caution">
    <text evidence="2">The sequence shown here is derived from an EMBL/GenBank/DDBJ whole genome shotgun (WGS) entry which is preliminary data.</text>
</comment>
<feature type="transmembrane region" description="Helical" evidence="1">
    <location>
        <begin position="38"/>
        <end position="57"/>
    </location>
</feature>
<proteinExistence type="predicted"/>
<keyword evidence="1" id="KW-0812">Transmembrane</keyword>
<keyword evidence="1" id="KW-1133">Transmembrane helix</keyword>
<keyword evidence="1" id="KW-0472">Membrane</keyword>
<evidence type="ECO:0000313" key="2">
    <source>
        <dbReference type="EMBL" id="RYR14916.1"/>
    </source>
</evidence>
<protein>
    <submittedName>
        <fullName evidence="2">Uncharacterized protein</fullName>
    </submittedName>
</protein>
<dbReference type="Proteomes" id="UP000289738">
    <property type="component" value="Chromosome B04"/>
</dbReference>
<organism evidence="2 3">
    <name type="scientific">Arachis hypogaea</name>
    <name type="common">Peanut</name>
    <dbReference type="NCBI Taxonomy" id="3818"/>
    <lineage>
        <taxon>Eukaryota</taxon>
        <taxon>Viridiplantae</taxon>
        <taxon>Streptophyta</taxon>
        <taxon>Embryophyta</taxon>
        <taxon>Tracheophyta</taxon>
        <taxon>Spermatophyta</taxon>
        <taxon>Magnoliopsida</taxon>
        <taxon>eudicotyledons</taxon>
        <taxon>Gunneridae</taxon>
        <taxon>Pentapetalae</taxon>
        <taxon>rosids</taxon>
        <taxon>fabids</taxon>
        <taxon>Fabales</taxon>
        <taxon>Fabaceae</taxon>
        <taxon>Papilionoideae</taxon>
        <taxon>50 kb inversion clade</taxon>
        <taxon>dalbergioids sensu lato</taxon>
        <taxon>Dalbergieae</taxon>
        <taxon>Pterocarpus clade</taxon>
        <taxon>Arachis</taxon>
    </lineage>
</organism>
<gene>
    <name evidence="2" type="ORF">Ahy_B04g071627</name>
</gene>
<feature type="transmembrane region" description="Helical" evidence="1">
    <location>
        <begin position="6"/>
        <end position="26"/>
    </location>
</feature>
<dbReference type="EMBL" id="SDMP01000014">
    <property type="protein sequence ID" value="RYR14916.1"/>
    <property type="molecule type" value="Genomic_DNA"/>
</dbReference>
<evidence type="ECO:0000313" key="3">
    <source>
        <dbReference type="Proteomes" id="UP000289738"/>
    </source>
</evidence>
<keyword evidence="3" id="KW-1185">Reference proteome</keyword>
<accession>A0A444ZL59</accession>
<name>A0A444ZL59_ARAHY</name>
<sequence length="166" mass="18962">MAVGNELGYLAALFSRFYVMLAFTMIKACDRFCANAKNISIFSILLLLLTAVALFYVQNKLALPKEESSVREDEDDRWALVKCFREMFWTMKRLNNMLGFIQPLHGNAGFFWTQNTTTAVNNGRRSIEKIDMLFIFAQNLSHAFVTIMPEVSTAGIDHVDQNLQHP</sequence>
<reference evidence="2 3" key="1">
    <citation type="submission" date="2019-01" db="EMBL/GenBank/DDBJ databases">
        <title>Sequencing of cultivated peanut Arachis hypogaea provides insights into genome evolution and oil improvement.</title>
        <authorList>
            <person name="Chen X."/>
        </authorList>
    </citation>
    <scope>NUCLEOTIDE SEQUENCE [LARGE SCALE GENOMIC DNA]</scope>
    <source>
        <strain evidence="3">cv. Fuhuasheng</strain>
        <tissue evidence="2">Leaves</tissue>
    </source>
</reference>